<evidence type="ECO:0000313" key="2">
    <source>
        <dbReference type="Proteomes" id="UP001153334"/>
    </source>
</evidence>
<evidence type="ECO:0000313" key="1">
    <source>
        <dbReference type="EMBL" id="KAJ8118983.1"/>
    </source>
</evidence>
<accession>A0ACC2IUW3</accession>
<protein>
    <submittedName>
        <fullName evidence="1">Uncharacterized protein</fullName>
    </submittedName>
</protein>
<dbReference type="EMBL" id="JAPESX010000967">
    <property type="protein sequence ID" value="KAJ8118983.1"/>
    <property type="molecule type" value="Genomic_DNA"/>
</dbReference>
<dbReference type="Proteomes" id="UP001153334">
    <property type="component" value="Unassembled WGS sequence"/>
</dbReference>
<organism evidence="1 2">
    <name type="scientific">Nemania bipapillata</name>
    <dbReference type="NCBI Taxonomy" id="110536"/>
    <lineage>
        <taxon>Eukaryota</taxon>
        <taxon>Fungi</taxon>
        <taxon>Dikarya</taxon>
        <taxon>Ascomycota</taxon>
        <taxon>Pezizomycotina</taxon>
        <taxon>Sordariomycetes</taxon>
        <taxon>Xylariomycetidae</taxon>
        <taxon>Xylariales</taxon>
        <taxon>Xylariaceae</taxon>
        <taxon>Nemania</taxon>
    </lineage>
</organism>
<proteinExistence type="predicted"/>
<comment type="caution">
    <text evidence="1">The sequence shown here is derived from an EMBL/GenBank/DDBJ whole genome shotgun (WGS) entry which is preliminary data.</text>
</comment>
<keyword evidence="2" id="KW-1185">Reference proteome</keyword>
<name>A0ACC2IUW3_9PEZI</name>
<sequence>MQRNSLIPDPTCDLDWGGFRGAIHDIFAANARRVPDKECVIETQSSQRPERIFTYRQINQASNQLAHHLLAHGCNVGDVVVIYAYRGVDLVVAYMGALKAGATVSVLDPQYPAERQKVLLGVSQPQFLICIQRAIDEFGHLPSLVSDYINTDLDVKATIPALCLSSDGQLIGGTVEGQDCLAAQAPLREHDPDVSVGPDSIPTLSYTSGTQGTPKGVQGRHYSLTYYTPWMAERFGLSETDRFTMLSGIAHDPIQRDIFTPLYLSATIVCPPVEVITYGLLAEWMNRHKATVTHLTPALGQILIGGATTSFPALRRAFFVGDLLTKKDCRKLCDLAPNTRVINLFGSTESQRAVSFFEIPSKVEDPDFLDSLPDIIPVGQDCATLVRLVNYSSVQPVLRKVTEETTREQWN</sequence>
<gene>
    <name evidence="1" type="ORF">ONZ43_g3884</name>
</gene>
<reference evidence="1" key="1">
    <citation type="submission" date="2022-11" db="EMBL/GenBank/DDBJ databases">
        <title>Genome Sequence of Nemania bipapillata.</title>
        <authorList>
            <person name="Buettner E."/>
        </authorList>
    </citation>
    <scope>NUCLEOTIDE SEQUENCE</scope>
    <source>
        <strain evidence="1">CP14</strain>
    </source>
</reference>